<keyword evidence="3" id="KW-1185">Reference proteome</keyword>
<protein>
    <submittedName>
        <fullName evidence="2">Uncharacterized protein</fullName>
    </submittedName>
</protein>
<evidence type="ECO:0000313" key="3">
    <source>
        <dbReference type="Proteomes" id="UP001292094"/>
    </source>
</evidence>
<proteinExistence type="predicted"/>
<evidence type="ECO:0000313" key="2">
    <source>
        <dbReference type="EMBL" id="KAK4289002.1"/>
    </source>
</evidence>
<reference evidence="2" key="1">
    <citation type="submission" date="2023-11" db="EMBL/GenBank/DDBJ databases">
        <title>Genome assemblies of two species of porcelain crab, Petrolisthes cinctipes and Petrolisthes manimaculis (Anomura: Porcellanidae).</title>
        <authorList>
            <person name="Angst P."/>
        </authorList>
    </citation>
    <scope>NUCLEOTIDE SEQUENCE</scope>
    <source>
        <strain evidence="2">PB745_02</strain>
        <tissue evidence="2">Gill</tissue>
    </source>
</reference>
<comment type="caution">
    <text evidence="2">The sequence shown here is derived from an EMBL/GenBank/DDBJ whole genome shotgun (WGS) entry which is preliminary data.</text>
</comment>
<sequence>MYMWEADGAREEPPPAGTLITLGTLMAARSCYREAEACKEQGQEEEEEEEEEEEKEEEEEEEEQENEEEEVEEEEKKKEE</sequence>
<feature type="region of interest" description="Disordered" evidence="1">
    <location>
        <begin position="35"/>
        <end position="80"/>
    </location>
</feature>
<dbReference type="EMBL" id="JAWZYT010006028">
    <property type="protein sequence ID" value="KAK4289002.1"/>
    <property type="molecule type" value="Genomic_DNA"/>
</dbReference>
<feature type="compositionally biased region" description="Acidic residues" evidence="1">
    <location>
        <begin position="43"/>
        <end position="73"/>
    </location>
</feature>
<dbReference type="AlphaFoldDB" id="A0AAE1NGP3"/>
<name>A0AAE1NGP3_9EUCA</name>
<organism evidence="2 3">
    <name type="scientific">Petrolisthes manimaculis</name>
    <dbReference type="NCBI Taxonomy" id="1843537"/>
    <lineage>
        <taxon>Eukaryota</taxon>
        <taxon>Metazoa</taxon>
        <taxon>Ecdysozoa</taxon>
        <taxon>Arthropoda</taxon>
        <taxon>Crustacea</taxon>
        <taxon>Multicrustacea</taxon>
        <taxon>Malacostraca</taxon>
        <taxon>Eumalacostraca</taxon>
        <taxon>Eucarida</taxon>
        <taxon>Decapoda</taxon>
        <taxon>Pleocyemata</taxon>
        <taxon>Anomura</taxon>
        <taxon>Galatheoidea</taxon>
        <taxon>Porcellanidae</taxon>
        <taxon>Petrolisthes</taxon>
    </lineage>
</organism>
<evidence type="ECO:0000256" key="1">
    <source>
        <dbReference type="SAM" id="MobiDB-lite"/>
    </source>
</evidence>
<accession>A0AAE1NGP3</accession>
<dbReference type="Proteomes" id="UP001292094">
    <property type="component" value="Unassembled WGS sequence"/>
</dbReference>
<gene>
    <name evidence="2" type="ORF">Pmani_038005</name>
</gene>